<evidence type="ECO:0000256" key="1">
    <source>
        <dbReference type="SAM" id="Phobius"/>
    </source>
</evidence>
<keyword evidence="1" id="KW-0472">Membrane</keyword>
<dbReference type="AlphaFoldDB" id="A0A0H5RDJ6"/>
<accession>A0A0H5RDJ6</accession>
<feature type="transmembrane region" description="Helical" evidence="1">
    <location>
        <begin position="6"/>
        <end position="28"/>
    </location>
</feature>
<dbReference type="EMBL" id="HACM01011646">
    <property type="protein sequence ID" value="CRZ12088.1"/>
    <property type="molecule type" value="Transcribed_RNA"/>
</dbReference>
<keyword evidence="1" id="KW-0812">Transmembrane</keyword>
<sequence length="116" mass="13491">MTVFVFMTVFVYMLILDMLEASMMLICLRNSQLHRTWSHRFTRKEAAAGVYFEYLLGDPGSLGVDMYIRRRVEEISNITPNRQKKFGIMFTAGAILTNLSKTPRLQYCRSGIARRK</sequence>
<proteinExistence type="predicted"/>
<name>A0A0H5RDJ6_9EUKA</name>
<organism evidence="2">
    <name type="scientific">Spongospora subterranea</name>
    <dbReference type="NCBI Taxonomy" id="70186"/>
    <lineage>
        <taxon>Eukaryota</taxon>
        <taxon>Sar</taxon>
        <taxon>Rhizaria</taxon>
        <taxon>Endomyxa</taxon>
        <taxon>Phytomyxea</taxon>
        <taxon>Plasmodiophorida</taxon>
        <taxon>Plasmodiophoridae</taxon>
        <taxon>Spongospora</taxon>
    </lineage>
</organism>
<protein>
    <submittedName>
        <fullName evidence="2">Uncharacterized protein</fullName>
    </submittedName>
</protein>
<evidence type="ECO:0000313" key="2">
    <source>
        <dbReference type="EMBL" id="CRZ12088.1"/>
    </source>
</evidence>
<keyword evidence="1" id="KW-1133">Transmembrane helix</keyword>
<reference evidence="2" key="1">
    <citation type="submission" date="2015-04" db="EMBL/GenBank/DDBJ databases">
        <title>The genome sequence of the plant pathogenic Rhizarian Plasmodiophora brassicae reveals insights in its biotrophic life cycle and the origin of chitin synthesis.</title>
        <authorList>
            <person name="Schwelm A."/>
            <person name="Fogelqvist J."/>
            <person name="Knaust A."/>
            <person name="Julke S."/>
            <person name="Lilja T."/>
            <person name="Dhandapani V."/>
            <person name="Bonilla-Rosso G."/>
            <person name="Karlsson M."/>
            <person name="Shevchenko A."/>
            <person name="Choi S.R."/>
            <person name="Kim H.G."/>
            <person name="Park J.Y."/>
            <person name="Lim Y.P."/>
            <person name="Ludwig-Muller J."/>
            <person name="Dixelius C."/>
        </authorList>
    </citation>
    <scope>NUCLEOTIDE SEQUENCE</scope>
    <source>
        <tissue evidence="2">Potato root galls</tissue>
    </source>
</reference>